<sequence>MRPRQKNYLTKMPCPTVLGKLAVHRFRGRSASSPPPRRFGLYHQFTTIPLLFGRQQKGKRLLVSYIVGGIVPVSVRAASEAQAPRSAPPAADSCLALIGPG</sequence>
<keyword evidence="2" id="KW-1185">Reference proteome</keyword>
<evidence type="ECO:0000313" key="2">
    <source>
        <dbReference type="Proteomes" id="UP000729402"/>
    </source>
</evidence>
<comment type="caution">
    <text evidence="1">The sequence shown here is derived from an EMBL/GenBank/DDBJ whole genome shotgun (WGS) entry which is preliminary data.</text>
</comment>
<dbReference type="AlphaFoldDB" id="A0A8J5S354"/>
<reference evidence="1" key="2">
    <citation type="submission" date="2021-02" db="EMBL/GenBank/DDBJ databases">
        <authorList>
            <person name="Kimball J.A."/>
            <person name="Haas M.W."/>
            <person name="Macchietto M."/>
            <person name="Kono T."/>
            <person name="Duquette J."/>
            <person name="Shao M."/>
        </authorList>
    </citation>
    <scope>NUCLEOTIDE SEQUENCE</scope>
    <source>
        <tissue evidence="1">Fresh leaf tissue</tissue>
    </source>
</reference>
<organism evidence="1 2">
    <name type="scientific">Zizania palustris</name>
    <name type="common">Northern wild rice</name>
    <dbReference type="NCBI Taxonomy" id="103762"/>
    <lineage>
        <taxon>Eukaryota</taxon>
        <taxon>Viridiplantae</taxon>
        <taxon>Streptophyta</taxon>
        <taxon>Embryophyta</taxon>
        <taxon>Tracheophyta</taxon>
        <taxon>Spermatophyta</taxon>
        <taxon>Magnoliopsida</taxon>
        <taxon>Liliopsida</taxon>
        <taxon>Poales</taxon>
        <taxon>Poaceae</taxon>
        <taxon>BOP clade</taxon>
        <taxon>Oryzoideae</taxon>
        <taxon>Oryzeae</taxon>
        <taxon>Zizaniinae</taxon>
        <taxon>Zizania</taxon>
    </lineage>
</organism>
<proteinExistence type="predicted"/>
<dbReference type="Proteomes" id="UP000729402">
    <property type="component" value="Unassembled WGS sequence"/>
</dbReference>
<evidence type="ECO:0000313" key="1">
    <source>
        <dbReference type="EMBL" id="KAG8059594.1"/>
    </source>
</evidence>
<gene>
    <name evidence="1" type="ORF">GUJ93_ZPchr0002g24077</name>
</gene>
<accession>A0A8J5S354</accession>
<name>A0A8J5S354_ZIZPA</name>
<reference evidence="1" key="1">
    <citation type="journal article" date="2021" name="bioRxiv">
        <title>Whole Genome Assembly and Annotation of Northern Wild Rice, Zizania palustris L., Supports a Whole Genome Duplication in the Zizania Genus.</title>
        <authorList>
            <person name="Haas M."/>
            <person name="Kono T."/>
            <person name="Macchietto M."/>
            <person name="Millas R."/>
            <person name="McGilp L."/>
            <person name="Shao M."/>
            <person name="Duquette J."/>
            <person name="Hirsch C.N."/>
            <person name="Kimball J."/>
        </authorList>
    </citation>
    <scope>NUCLEOTIDE SEQUENCE</scope>
    <source>
        <tissue evidence="1">Fresh leaf tissue</tissue>
    </source>
</reference>
<dbReference type="EMBL" id="JAAALK010000287">
    <property type="protein sequence ID" value="KAG8059594.1"/>
    <property type="molecule type" value="Genomic_DNA"/>
</dbReference>
<protein>
    <submittedName>
        <fullName evidence="1">Uncharacterized protein</fullName>
    </submittedName>
</protein>